<evidence type="ECO:0000256" key="5">
    <source>
        <dbReference type="ARBA" id="ARBA00022692"/>
    </source>
</evidence>
<evidence type="ECO:0000256" key="4">
    <source>
        <dbReference type="ARBA" id="ARBA00022496"/>
    </source>
</evidence>
<keyword evidence="17" id="KW-1185">Reference proteome</keyword>
<evidence type="ECO:0000259" key="14">
    <source>
        <dbReference type="Pfam" id="PF00593"/>
    </source>
</evidence>
<dbReference type="InterPro" id="IPR039426">
    <property type="entry name" value="TonB-dep_rcpt-like"/>
</dbReference>
<dbReference type="InterPro" id="IPR012910">
    <property type="entry name" value="Plug_dom"/>
</dbReference>
<dbReference type="PATRIC" id="fig|1292034.3.peg.2288"/>
<feature type="domain" description="TonB-dependent receptor-like beta-barrel" evidence="14">
    <location>
        <begin position="322"/>
        <end position="710"/>
    </location>
</feature>
<comment type="subcellular location">
    <subcellularLocation>
        <location evidence="1 11">Cell outer membrane</location>
        <topology evidence="1 11">Multi-pass membrane protein</topology>
    </subcellularLocation>
</comment>
<feature type="signal peptide" evidence="13">
    <location>
        <begin position="1"/>
        <end position="45"/>
    </location>
</feature>
<evidence type="ECO:0000256" key="10">
    <source>
        <dbReference type="ARBA" id="ARBA00023237"/>
    </source>
</evidence>
<evidence type="ECO:0000256" key="13">
    <source>
        <dbReference type="SAM" id="SignalP"/>
    </source>
</evidence>
<accession>R0CZI5</accession>
<dbReference type="EMBL" id="APMP01000012">
    <property type="protein sequence ID" value="ENZ81876.1"/>
    <property type="molecule type" value="Genomic_DNA"/>
</dbReference>
<evidence type="ECO:0000256" key="7">
    <source>
        <dbReference type="ARBA" id="ARBA00023065"/>
    </source>
</evidence>
<evidence type="ECO:0000256" key="1">
    <source>
        <dbReference type="ARBA" id="ARBA00004571"/>
    </source>
</evidence>
<evidence type="ECO:0000256" key="6">
    <source>
        <dbReference type="ARBA" id="ARBA00023004"/>
    </source>
</evidence>
<keyword evidence="13" id="KW-0732">Signal</keyword>
<sequence length="777" mass="83990" precursor="true">MRSEPDGRSGMLGVKIMQQGFDAMARRAALLAGVATLALCGAARAAEGPAPAAADGATSLEEVVVTAQKRQTNLQDTPIAISAMDSEALKARHVQSVEDLGDGSIPSLRVAPFFARKSALTIGMRGIGALGDANQPARDQAVGVYVNGVYLGRAQGLGSALYDVERIEVLKGPQGTLFGRNTEGGAVSIITKAPTGVFGMNTTLGYGDYNAYKAETHIDLPEFHDVSVKIDALVSKRDGTITNPTTSDQPDFNSYDKRGVSLEAMWRPSSNFTADYAFDASYDGSTPYYVQLEKKGALALAPLAPVQPDRAKVANVGVPLQLSEGDTWGHRLNLTWKLADNLDLKSISSYRKLKQTQFDNGEVALSVFAPNAPFGRYSIARVWQDQYSEELQLVGKTDRIEYVGGVFYFREKVRDNAQTPNSLQWNATGTAYTTLSLDFNTIPLDRASHVTTTSYGAFGQASWTPPILDDKAHLTVGGRFTHDAKKGDLDVVNGAPPSYVDANKNTITGKIPLDASWSHFDPLVTLAYEVTPDVNVYGRWSTGYKAGGANSRSLTYRAYDPEKVSMFEIGAKTEFWSRRGRLNLAAFTGDVKDAQVDFNVLILNNNRGTLETTNAATGKTKGFEADLALVPIRGLTLSASYAYTDIKLSKAFNPFTNAQATIYPLYTPKNAGSVAVDYEHPALGATFKAHLDANVADAQYTSTTDPTLSDKSFTMNGRLTLADIHLAEGAPALQLSVWSRNLTNESYAFLRNYNAALGTYAIFNEPRTFGVEANVKF</sequence>
<evidence type="ECO:0000256" key="8">
    <source>
        <dbReference type="ARBA" id="ARBA00023077"/>
    </source>
</evidence>
<feature type="chain" id="PRO_5004347412" description="Outer membrane receptor protein" evidence="13">
    <location>
        <begin position="46"/>
        <end position="777"/>
    </location>
</feature>
<gene>
    <name evidence="16" type="ORF">OR37_02303</name>
</gene>
<evidence type="ECO:0000259" key="15">
    <source>
        <dbReference type="Pfam" id="PF07715"/>
    </source>
</evidence>
<dbReference type="Gene3D" id="2.40.170.20">
    <property type="entry name" value="TonB-dependent receptor, beta-barrel domain"/>
    <property type="match status" value="1"/>
</dbReference>
<dbReference type="PANTHER" id="PTHR32552">
    <property type="entry name" value="FERRICHROME IRON RECEPTOR-RELATED"/>
    <property type="match status" value="1"/>
</dbReference>
<evidence type="ECO:0000256" key="11">
    <source>
        <dbReference type="PROSITE-ProRule" id="PRU01360"/>
    </source>
</evidence>
<dbReference type="InterPro" id="IPR000531">
    <property type="entry name" value="Beta-barrel_TonB"/>
</dbReference>
<keyword evidence="9 11" id="KW-0472">Membrane</keyword>
<keyword evidence="4" id="KW-0410">Iron transport</keyword>
<evidence type="ECO:0000313" key="17">
    <source>
        <dbReference type="Proteomes" id="UP000013063"/>
    </source>
</evidence>
<dbReference type="Pfam" id="PF07715">
    <property type="entry name" value="Plug"/>
    <property type="match status" value="1"/>
</dbReference>
<keyword evidence="7" id="KW-0406">Ion transport</keyword>
<dbReference type="GO" id="GO:0009279">
    <property type="term" value="C:cell outer membrane"/>
    <property type="evidence" value="ECO:0007669"/>
    <property type="project" value="UniProtKB-SubCell"/>
</dbReference>
<dbReference type="GO" id="GO:0006826">
    <property type="term" value="P:iron ion transport"/>
    <property type="evidence" value="ECO:0007669"/>
    <property type="project" value="UniProtKB-KW"/>
</dbReference>
<dbReference type="PROSITE" id="PS52016">
    <property type="entry name" value="TONB_DEPENDENT_REC_3"/>
    <property type="match status" value="1"/>
</dbReference>
<evidence type="ECO:0000256" key="12">
    <source>
        <dbReference type="RuleBase" id="RU003357"/>
    </source>
</evidence>
<name>R0CZI5_CAUVI</name>
<dbReference type="STRING" id="1292034.OR37_02303"/>
<evidence type="ECO:0000256" key="3">
    <source>
        <dbReference type="ARBA" id="ARBA00022452"/>
    </source>
</evidence>
<comment type="similarity">
    <text evidence="11 12">Belongs to the TonB-dependent receptor family.</text>
</comment>
<dbReference type="Proteomes" id="UP000013063">
    <property type="component" value="Unassembled WGS sequence"/>
</dbReference>
<keyword evidence="6" id="KW-0408">Iron</keyword>
<evidence type="ECO:0000256" key="2">
    <source>
        <dbReference type="ARBA" id="ARBA00022448"/>
    </source>
</evidence>
<keyword evidence="5 11" id="KW-0812">Transmembrane</keyword>
<keyword evidence="8 12" id="KW-0798">TonB box</keyword>
<protein>
    <recommendedName>
        <fullName evidence="18">Outer membrane receptor protein</fullName>
    </recommendedName>
</protein>
<evidence type="ECO:0000313" key="16">
    <source>
        <dbReference type="EMBL" id="ENZ81876.1"/>
    </source>
</evidence>
<evidence type="ECO:0000256" key="9">
    <source>
        <dbReference type="ARBA" id="ARBA00023136"/>
    </source>
</evidence>
<dbReference type="PANTHER" id="PTHR32552:SF81">
    <property type="entry name" value="TONB-DEPENDENT OUTER MEMBRANE RECEPTOR"/>
    <property type="match status" value="1"/>
</dbReference>
<dbReference type="eggNOG" id="COG4773">
    <property type="taxonomic scope" value="Bacteria"/>
</dbReference>
<keyword evidence="10 11" id="KW-0998">Cell outer membrane</keyword>
<keyword evidence="3 11" id="KW-1134">Transmembrane beta strand</keyword>
<dbReference type="AlphaFoldDB" id="R0CZI5"/>
<comment type="caution">
    <text evidence="16">The sequence shown here is derived from an EMBL/GenBank/DDBJ whole genome shotgun (WGS) entry which is preliminary data.</text>
</comment>
<dbReference type="InterPro" id="IPR036942">
    <property type="entry name" value="Beta-barrel_TonB_sf"/>
</dbReference>
<organism evidence="16 17">
    <name type="scientific">Caulobacter vibrioides OR37</name>
    <dbReference type="NCBI Taxonomy" id="1292034"/>
    <lineage>
        <taxon>Bacteria</taxon>
        <taxon>Pseudomonadati</taxon>
        <taxon>Pseudomonadota</taxon>
        <taxon>Alphaproteobacteria</taxon>
        <taxon>Caulobacterales</taxon>
        <taxon>Caulobacteraceae</taxon>
        <taxon>Caulobacter</taxon>
    </lineage>
</organism>
<evidence type="ECO:0008006" key="18">
    <source>
        <dbReference type="Google" id="ProtNLM"/>
    </source>
</evidence>
<dbReference type="SUPFAM" id="SSF56935">
    <property type="entry name" value="Porins"/>
    <property type="match status" value="1"/>
</dbReference>
<keyword evidence="2 11" id="KW-0813">Transport</keyword>
<proteinExistence type="inferred from homology"/>
<reference evidence="16 17" key="1">
    <citation type="journal article" date="2013" name="Genome Announc.">
        <title>Draft Genome Sequence for Caulobacter sp. Strain OR37, a Bacterium Tolerant to Heavy Metals.</title>
        <authorList>
            <person name="Utturkar S.M."/>
            <person name="Bollmann A."/>
            <person name="Brzoska R.M."/>
            <person name="Klingeman D.M."/>
            <person name="Epstein S.E."/>
            <person name="Palumbo A.V."/>
            <person name="Brown S.D."/>
        </authorList>
    </citation>
    <scope>NUCLEOTIDE SEQUENCE [LARGE SCALE GENOMIC DNA]</scope>
    <source>
        <strain evidence="16 17">OR37</strain>
    </source>
</reference>
<dbReference type="Pfam" id="PF00593">
    <property type="entry name" value="TonB_dep_Rec_b-barrel"/>
    <property type="match status" value="1"/>
</dbReference>
<feature type="domain" description="TonB-dependent receptor plug" evidence="15">
    <location>
        <begin position="74"/>
        <end position="186"/>
    </location>
</feature>